<dbReference type="Gene3D" id="3.10.350.10">
    <property type="entry name" value="LysM domain"/>
    <property type="match status" value="2"/>
</dbReference>
<feature type="disulfide bond" evidence="4">
    <location>
        <begin position="124"/>
        <end position="138"/>
    </location>
</feature>
<dbReference type="Proteomes" id="UP001285441">
    <property type="component" value="Unassembled WGS sequence"/>
</dbReference>
<evidence type="ECO:0000313" key="8">
    <source>
        <dbReference type="EMBL" id="KAK3389961.1"/>
    </source>
</evidence>
<feature type="domain" description="Chitin-binding type-1" evidence="6">
    <location>
        <begin position="107"/>
        <end position="151"/>
    </location>
</feature>
<evidence type="ECO:0000256" key="2">
    <source>
        <dbReference type="ARBA" id="ARBA00023026"/>
    </source>
</evidence>
<evidence type="ECO:0000256" key="1">
    <source>
        <dbReference type="ARBA" id="ARBA00022669"/>
    </source>
</evidence>
<comment type="similarity">
    <text evidence="3">Belongs to the secreted LysM effector family.</text>
</comment>
<dbReference type="SUPFAM" id="SSF54106">
    <property type="entry name" value="LysM domain"/>
    <property type="match status" value="1"/>
</dbReference>
<evidence type="ECO:0000259" key="7">
    <source>
        <dbReference type="PROSITE" id="PS51782"/>
    </source>
</evidence>
<dbReference type="SMART" id="SM00257">
    <property type="entry name" value="LysM"/>
    <property type="match status" value="1"/>
</dbReference>
<dbReference type="Gene3D" id="3.30.60.10">
    <property type="entry name" value="Endochitinase-like"/>
    <property type="match status" value="1"/>
</dbReference>
<evidence type="ECO:0000256" key="5">
    <source>
        <dbReference type="SAM" id="SignalP"/>
    </source>
</evidence>
<dbReference type="InterPro" id="IPR018392">
    <property type="entry name" value="LysM"/>
</dbReference>
<comment type="caution">
    <text evidence="4">Lacks conserved residue(s) required for the propagation of feature annotation.</text>
</comment>
<dbReference type="PANTHER" id="PTHR34997">
    <property type="entry name" value="AM15"/>
    <property type="match status" value="1"/>
</dbReference>
<feature type="domain" description="LysM" evidence="7">
    <location>
        <begin position="30"/>
        <end position="74"/>
    </location>
</feature>
<dbReference type="InterPro" id="IPR052210">
    <property type="entry name" value="LysM1-like"/>
</dbReference>
<feature type="disulfide bond" evidence="4">
    <location>
        <begin position="110"/>
        <end position="125"/>
    </location>
</feature>
<gene>
    <name evidence="8" type="ORF">B0H63DRAFT_507416</name>
</gene>
<proteinExistence type="inferred from homology"/>
<feature type="chain" id="PRO_5042024716" evidence="5">
    <location>
        <begin position="25"/>
        <end position="342"/>
    </location>
</feature>
<name>A0AAE0U3X4_9PEZI</name>
<evidence type="ECO:0000313" key="9">
    <source>
        <dbReference type="Proteomes" id="UP001285441"/>
    </source>
</evidence>
<dbReference type="CDD" id="cd11618">
    <property type="entry name" value="ChtBD1_1"/>
    <property type="match status" value="1"/>
</dbReference>
<dbReference type="InterPro" id="IPR036779">
    <property type="entry name" value="LysM_dom_sf"/>
</dbReference>
<dbReference type="PROSITE" id="PS50941">
    <property type="entry name" value="CHIT_BIND_I_2"/>
    <property type="match status" value="1"/>
</dbReference>
<reference evidence="8" key="1">
    <citation type="journal article" date="2023" name="Mol. Phylogenet. Evol.">
        <title>Genome-scale phylogeny and comparative genomics of the fungal order Sordariales.</title>
        <authorList>
            <person name="Hensen N."/>
            <person name="Bonometti L."/>
            <person name="Westerberg I."/>
            <person name="Brannstrom I.O."/>
            <person name="Guillou S."/>
            <person name="Cros-Aarteil S."/>
            <person name="Calhoun S."/>
            <person name="Haridas S."/>
            <person name="Kuo A."/>
            <person name="Mondo S."/>
            <person name="Pangilinan J."/>
            <person name="Riley R."/>
            <person name="LaButti K."/>
            <person name="Andreopoulos B."/>
            <person name="Lipzen A."/>
            <person name="Chen C."/>
            <person name="Yan M."/>
            <person name="Daum C."/>
            <person name="Ng V."/>
            <person name="Clum A."/>
            <person name="Steindorff A."/>
            <person name="Ohm R.A."/>
            <person name="Martin F."/>
            <person name="Silar P."/>
            <person name="Natvig D.O."/>
            <person name="Lalanne C."/>
            <person name="Gautier V."/>
            <person name="Ament-Velasquez S.L."/>
            <person name="Kruys A."/>
            <person name="Hutchinson M.I."/>
            <person name="Powell A.J."/>
            <person name="Barry K."/>
            <person name="Miller A.N."/>
            <person name="Grigoriev I.V."/>
            <person name="Debuchy R."/>
            <person name="Gladieux P."/>
            <person name="Hiltunen Thoren M."/>
            <person name="Johannesson H."/>
        </authorList>
    </citation>
    <scope>NUCLEOTIDE SEQUENCE</scope>
    <source>
        <strain evidence="8">CBS 232.78</strain>
    </source>
</reference>
<dbReference type="GO" id="GO:0008061">
    <property type="term" value="F:chitin binding"/>
    <property type="evidence" value="ECO:0007669"/>
    <property type="project" value="UniProtKB-UniRule"/>
</dbReference>
<dbReference type="Pfam" id="PF01476">
    <property type="entry name" value="LysM"/>
    <property type="match status" value="1"/>
</dbReference>
<reference evidence="8" key="2">
    <citation type="submission" date="2023-06" db="EMBL/GenBank/DDBJ databases">
        <authorList>
            <consortium name="Lawrence Berkeley National Laboratory"/>
            <person name="Haridas S."/>
            <person name="Hensen N."/>
            <person name="Bonometti L."/>
            <person name="Westerberg I."/>
            <person name="Brannstrom I.O."/>
            <person name="Guillou S."/>
            <person name="Cros-Aarteil S."/>
            <person name="Calhoun S."/>
            <person name="Kuo A."/>
            <person name="Mondo S."/>
            <person name="Pangilinan J."/>
            <person name="Riley R."/>
            <person name="LaButti K."/>
            <person name="Andreopoulos B."/>
            <person name="Lipzen A."/>
            <person name="Chen C."/>
            <person name="Yanf M."/>
            <person name="Daum C."/>
            <person name="Ng V."/>
            <person name="Clum A."/>
            <person name="Steindorff A."/>
            <person name="Ohm R."/>
            <person name="Martin F."/>
            <person name="Silar P."/>
            <person name="Natvig D."/>
            <person name="Lalanne C."/>
            <person name="Gautier V."/>
            <person name="Ament-velasquez S.L."/>
            <person name="Kruys A."/>
            <person name="Hutchinson M.I."/>
            <person name="Powell A.J."/>
            <person name="Barry K."/>
            <person name="Miller A.N."/>
            <person name="Grigoriev I.V."/>
            <person name="Debuchy R."/>
            <person name="Gladieux P."/>
            <person name="Thoren M.H."/>
            <person name="Johannesson H."/>
        </authorList>
    </citation>
    <scope>NUCLEOTIDE SEQUENCE</scope>
    <source>
        <strain evidence="8">CBS 232.78</strain>
    </source>
</reference>
<evidence type="ECO:0000256" key="3">
    <source>
        <dbReference type="ARBA" id="ARBA00044955"/>
    </source>
</evidence>
<keyword evidence="1 4" id="KW-0147">Chitin-binding</keyword>
<dbReference type="EMBL" id="JAULSW010000002">
    <property type="protein sequence ID" value="KAK3389961.1"/>
    <property type="molecule type" value="Genomic_DNA"/>
</dbReference>
<evidence type="ECO:0000256" key="4">
    <source>
        <dbReference type="PROSITE-ProRule" id="PRU00261"/>
    </source>
</evidence>
<accession>A0AAE0U3X4</accession>
<dbReference type="AlphaFoldDB" id="A0AAE0U3X4"/>
<dbReference type="SUPFAM" id="SSF57016">
    <property type="entry name" value="Plant lectins/antimicrobial peptides"/>
    <property type="match status" value="1"/>
</dbReference>
<sequence length="342" mass="35371">MQRLLRLPRVLLIVSIFAASHASAADTCSAIVTARDGDTCASIASAAGITVTQFIRSNPGVTCSSLTTGSKYCIDPTFAASTTGKTVASPTSGTGAAPTSTLQISKDGQCGGGLTCAGSSYGNCCSPHGWCGKTTDHCGTGCQADFGLCGDAGLGSSSVVGTPSPVVTQTAVVERTSTRTVVLTSTAAVVTTQTQVVRTTATETMLTTLPVATSFVLRTTVVTQNSIVFISSTVTTIRTITITDAGKCATLGRTLNVPRATAAAVAGGILLGQPSPIQLGVSPDCQTFYQARDDDSCESIVEKHKRALNLEDFYSWNSQITADYPKGEYYLSCPEEVYTHVK</sequence>
<feature type="signal peptide" evidence="5">
    <location>
        <begin position="1"/>
        <end position="24"/>
    </location>
</feature>
<dbReference type="InterPro" id="IPR001002">
    <property type="entry name" value="Chitin-bd_1"/>
</dbReference>
<dbReference type="CDD" id="cd00118">
    <property type="entry name" value="LysM"/>
    <property type="match status" value="1"/>
</dbReference>
<dbReference type="InterPro" id="IPR036861">
    <property type="entry name" value="Endochitinase-like_sf"/>
</dbReference>
<keyword evidence="5" id="KW-0732">Signal</keyword>
<keyword evidence="4" id="KW-1015">Disulfide bond</keyword>
<dbReference type="PROSITE" id="PS51782">
    <property type="entry name" value="LYSM"/>
    <property type="match status" value="1"/>
</dbReference>
<keyword evidence="9" id="KW-1185">Reference proteome</keyword>
<organism evidence="8 9">
    <name type="scientific">Podospora didyma</name>
    <dbReference type="NCBI Taxonomy" id="330526"/>
    <lineage>
        <taxon>Eukaryota</taxon>
        <taxon>Fungi</taxon>
        <taxon>Dikarya</taxon>
        <taxon>Ascomycota</taxon>
        <taxon>Pezizomycotina</taxon>
        <taxon>Sordariomycetes</taxon>
        <taxon>Sordariomycetidae</taxon>
        <taxon>Sordariales</taxon>
        <taxon>Podosporaceae</taxon>
        <taxon>Podospora</taxon>
    </lineage>
</organism>
<dbReference type="SMART" id="SM00270">
    <property type="entry name" value="ChtBD1"/>
    <property type="match status" value="1"/>
</dbReference>
<keyword evidence="2" id="KW-0843">Virulence</keyword>
<evidence type="ECO:0000259" key="6">
    <source>
        <dbReference type="PROSITE" id="PS50941"/>
    </source>
</evidence>
<comment type="caution">
    <text evidence="8">The sequence shown here is derived from an EMBL/GenBank/DDBJ whole genome shotgun (WGS) entry which is preliminary data.</text>
</comment>
<dbReference type="PANTHER" id="PTHR34997:SF1">
    <property type="entry name" value="PEPTIDOGLYCAN-BINDING LYSIN DOMAIN"/>
    <property type="match status" value="1"/>
</dbReference>
<protein>
    <submittedName>
        <fullName evidence="8">Carbohydrate-binding module family 18 protein</fullName>
    </submittedName>
</protein>